<evidence type="ECO:0000313" key="1">
    <source>
        <dbReference type="EMBL" id="SHL81855.1"/>
    </source>
</evidence>
<dbReference type="Proteomes" id="UP000184092">
    <property type="component" value="Unassembled WGS sequence"/>
</dbReference>
<dbReference type="EMBL" id="FRCL01000001">
    <property type="protein sequence ID" value="SHL81855.1"/>
    <property type="molecule type" value="Genomic_DNA"/>
</dbReference>
<organism evidence="1 2">
    <name type="scientific">Flavobacterium xinjiangense</name>
    <dbReference type="NCBI Taxonomy" id="178356"/>
    <lineage>
        <taxon>Bacteria</taxon>
        <taxon>Pseudomonadati</taxon>
        <taxon>Bacteroidota</taxon>
        <taxon>Flavobacteriia</taxon>
        <taxon>Flavobacteriales</taxon>
        <taxon>Flavobacteriaceae</taxon>
        <taxon>Flavobacterium</taxon>
    </lineage>
</organism>
<reference evidence="2" key="1">
    <citation type="submission" date="2016-11" db="EMBL/GenBank/DDBJ databases">
        <authorList>
            <person name="Varghese N."/>
            <person name="Submissions S."/>
        </authorList>
    </citation>
    <scope>NUCLEOTIDE SEQUENCE [LARGE SCALE GENOMIC DNA]</scope>
    <source>
        <strain evidence="2">CGMCC 1.2749</strain>
    </source>
</reference>
<protein>
    <submittedName>
        <fullName evidence="1">Uncharacterized protein</fullName>
    </submittedName>
</protein>
<gene>
    <name evidence="1" type="ORF">SAMN05216269_101197</name>
</gene>
<evidence type="ECO:0000313" key="2">
    <source>
        <dbReference type="Proteomes" id="UP000184092"/>
    </source>
</evidence>
<proteinExistence type="predicted"/>
<accession>A0A1M7DQU3</accession>
<name>A0A1M7DQU3_9FLAO</name>
<sequence>MLKKVKDETLNLFPFNLILFFKIDHLNNMRV</sequence>
<keyword evidence="2" id="KW-1185">Reference proteome</keyword>
<dbReference type="AlphaFoldDB" id="A0A1M7DQU3"/>